<name>A0A060UVS0_9PROT</name>
<reference evidence="1" key="1">
    <citation type="submission" date="2014-03" db="EMBL/GenBank/DDBJ databases">
        <authorList>
            <person name="Genoscope - CEA"/>
        </authorList>
    </citation>
    <scope>NUCLEOTIDE SEQUENCE [LARGE SCALE GENOMIC DNA]</scope>
    <source>
        <strain evidence="1">CF27</strain>
    </source>
</reference>
<sequence>MRIQLVSDLHLDAWQRAGTGLPFTQNDIHPETKVLLLAGGLSGNLTQLRHWLSDLVADRPKLAVIAVPGVREHTGFSLLGLDALYTNMLALPGKLVMPGQFGVYLLRVPSLDLRVVSCTLWSRLPSEKDPGYSQFAGFLPDIAGRDGRALESREITAAYQEQVTWLDEMLSTPFNGKTVVVTHHAPSFKSVEARGKAGARRYEQASDLEALIAGCGPDVWVHGLVPKPVRYKIGDTLVVSNPCGDPGDTLRREEYRNFYVDL</sequence>
<dbReference type="SUPFAM" id="SSF56300">
    <property type="entry name" value="Metallo-dependent phosphatases"/>
    <property type="match status" value="1"/>
</dbReference>
<dbReference type="RefSeq" id="WP_051984829.1">
    <property type="nucleotide sequence ID" value="NZ_CCCS020000035.1"/>
</dbReference>
<dbReference type="Proteomes" id="UP000193925">
    <property type="component" value="Chromosome AFERRI"/>
</dbReference>
<dbReference type="InterPro" id="IPR029052">
    <property type="entry name" value="Metallo-depent_PP-like"/>
</dbReference>
<dbReference type="EMBL" id="LT841305">
    <property type="protein sequence ID" value="SMH64687.1"/>
    <property type="molecule type" value="Genomic_DNA"/>
</dbReference>
<dbReference type="EMBL" id="CCCS020000035">
    <property type="protein sequence ID" value="CDQ10659.1"/>
    <property type="molecule type" value="Genomic_DNA"/>
</dbReference>
<organism evidence="1">
    <name type="scientific">Acidithiobacillus ferrivorans</name>
    <dbReference type="NCBI Taxonomy" id="160808"/>
    <lineage>
        <taxon>Bacteria</taxon>
        <taxon>Pseudomonadati</taxon>
        <taxon>Pseudomonadota</taxon>
        <taxon>Acidithiobacillia</taxon>
        <taxon>Acidithiobacillales</taxon>
        <taxon>Acidithiobacillaceae</taxon>
        <taxon>Acidithiobacillus</taxon>
    </lineage>
</organism>
<reference evidence="1" key="2">
    <citation type="submission" date="2014-07" db="EMBL/GenBank/DDBJ databases">
        <title>Initial genome analysis of the psychrotolerant acidophile Acidithiobacillus ferrivorans CF27: insights into iron and sulfur oxidation pathways and into biofilm formation.</title>
        <authorList>
            <person name="Talla E."/>
            <person name="Hedrich S."/>
            <person name="Mangenot S."/>
            <person name="Ji B."/>
            <person name="Johnson D.B."/>
            <person name="Barbe V."/>
            <person name="Bonnefoy V."/>
        </authorList>
    </citation>
    <scope>NUCLEOTIDE SEQUENCE [LARGE SCALE GENOMIC DNA]</scope>
    <source>
        <strain evidence="1">CF27</strain>
    </source>
</reference>
<evidence type="ECO:0000313" key="2">
    <source>
        <dbReference type="EMBL" id="SMH64687.1"/>
    </source>
</evidence>
<protein>
    <submittedName>
        <fullName evidence="1">Metallophosphoesterase (Modular protein)</fullName>
    </submittedName>
</protein>
<evidence type="ECO:0000313" key="3">
    <source>
        <dbReference type="Proteomes" id="UP000193925"/>
    </source>
</evidence>
<reference evidence="2 3" key="3">
    <citation type="submission" date="2017-03" db="EMBL/GenBank/DDBJ databases">
        <authorList>
            <person name="Regsiter A."/>
            <person name="William W."/>
        </authorList>
    </citation>
    <scope>NUCLEOTIDE SEQUENCE [LARGE SCALE GENOMIC DNA]</scope>
    <source>
        <strain evidence="2">PRJEB5721</strain>
    </source>
</reference>
<accession>A0A060UVS0</accession>
<gene>
    <name evidence="2" type="ORF">AFERRI_10721</name>
    <name evidence="1" type="ORF">AFERRI_400440</name>
</gene>
<keyword evidence="3" id="KW-1185">Reference proteome</keyword>
<dbReference type="PANTHER" id="PTHR37844">
    <property type="entry name" value="SER/THR PROTEIN PHOSPHATASE SUPERFAMILY (AFU_ORTHOLOGUE AFUA_1G14840)"/>
    <property type="match status" value="1"/>
</dbReference>
<evidence type="ECO:0000313" key="1">
    <source>
        <dbReference type="EMBL" id="CDQ10659.1"/>
    </source>
</evidence>
<dbReference type="PANTHER" id="PTHR37844:SF2">
    <property type="entry name" value="SER_THR PROTEIN PHOSPHATASE SUPERFAMILY (AFU_ORTHOLOGUE AFUA_1G14840)"/>
    <property type="match status" value="1"/>
</dbReference>
<proteinExistence type="predicted"/>
<dbReference type="AlphaFoldDB" id="A0A060UVS0"/>